<dbReference type="AlphaFoldDB" id="A0A6C2YKQ9"/>
<evidence type="ECO:0000256" key="1">
    <source>
        <dbReference type="ARBA" id="ARBA00022737"/>
    </source>
</evidence>
<dbReference type="SUPFAM" id="SSF48403">
    <property type="entry name" value="Ankyrin repeat"/>
    <property type="match status" value="1"/>
</dbReference>
<dbReference type="PROSITE" id="PS50297">
    <property type="entry name" value="ANK_REP_REGION"/>
    <property type="match status" value="2"/>
</dbReference>
<name>A0A6C2YKQ9_9BACT</name>
<dbReference type="InterPro" id="IPR002110">
    <property type="entry name" value="Ankyrin_rpt"/>
</dbReference>
<feature type="repeat" description="ANK" evidence="3">
    <location>
        <begin position="135"/>
        <end position="167"/>
    </location>
</feature>
<keyword evidence="6" id="KW-1185">Reference proteome</keyword>
<evidence type="ECO:0000259" key="4">
    <source>
        <dbReference type="Pfam" id="PF09346"/>
    </source>
</evidence>
<feature type="repeat" description="ANK" evidence="3">
    <location>
        <begin position="36"/>
        <end position="68"/>
    </location>
</feature>
<dbReference type="Proteomes" id="UP000464378">
    <property type="component" value="Chromosome"/>
</dbReference>
<dbReference type="Pfam" id="PF12796">
    <property type="entry name" value="Ank_2"/>
    <property type="match status" value="2"/>
</dbReference>
<evidence type="ECO:0000313" key="6">
    <source>
        <dbReference type="Proteomes" id="UP000464378"/>
    </source>
</evidence>
<dbReference type="PANTHER" id="PTHR24126">
    <property type="entry name" value="ANKYRIN REPEAT, PH AND SEC7 DOMAIN CONTAINING PROTEIN SECG-RELATED"/>
    <property type="match status" value="1"/>
</dbReference>
<dbReference type="InterPro" id="IPR037883">
    <property type="entry name" value="Knr4/Smi1-like_sf"/>
</dbReference>
<evidence type="ECO:0000313" key="5">
    <source>
        <dbReference type="EMBL" id="VIP01819.1"/>
    </source>
</evidence>
<proteinExistence type="predicted"/>
<keyword evidence="1" id="KW-0677">Repeat</keyword>
<accession>A0A6C2YKQ9</accession>
<evidence type="ECO:0000256" key="2">
    <source>
        <dbReference type="ARBA" id="ARBA00023043"/>
    </source>
</evidence>
<dbReference type="InParanoid" id="A0A6C2YKQ9"/>
<dbReference type="PRINTS" id="PR01415">
    <property type="entry name" value="ANKYRIN"/>
</dbReference>
<feature type="domain" description="Knr4/Smi1-like" evidence="4">
    <location>
        <begin position="244"/>
        <end position="365"/>
    </location>
</feature>
<dbReference type="PANTHER" id="PTHR24126:SF14">
    <property type="entry name" value="ANK_REP_REGION DOMAIN-CONTAINING PROTEIN"/>
    <property type="match status" value="1"/>
</dbReference>
<dbReference type="SMART" id="SM00248">
    <property type="entry name" value="ANK"/>
    <property type="match status" value="5"/>
</dbReference>
<dbReference type="PROSITE" id="PS50088">
    <property type="entry name" value="ANK_REPEAT"/>
    <property type="match status" value="2"/>
</dbReference>
<dbReference type="SUPFAM" id="SSF160631">
    <property type="entry name" value="SMI1/KNR4-like"/>
    <property type="match status" value="1"/>
</dbReference>
<dbReference type="KEGG" id="tim:GMBLW1_21410"/>
<protein>
    <recommendedName>
        <fullName evidence="4">Knr4/Smi1-like domain-containing protein</fullName>
    </recommendedName>
</protein>
<dbReference type="EMBL" id="LR586016">
    <property type="protein sequence ID" value="VIP01819.1"/>
    <property type="molecule type" value="Genomic_DNA"/>
</dbReference>
<dbReference type="Pfam" id="PF09346">
    <property type="entry name" value="SMI1_KNR4"/>
    <property type="match status" value="1"/>
</dbReference>
<dbReference type="Gene3D" id="1.25.40.20">
    <property type="entry name" value="Ankyrin repeat-containing domain"/>
    <property type="match status" value="2"/>
</dbReference>
<sequence>MSDKNPLYAAIMEGRIDEVLVILSTGVSPDAALTPDGKTPLMCAAEFGQVEAAAAIVKSGADVNRLSVAGLSALCEAGRNGSDEAIEIIRMLINAGADVEGGGPSSPLMCASADSVAGMEVLLDANANPNAIRPKRGTPLHVCTEYNNYLGVRLLLAHGADSSIRNSSTGQTALEEARQRRRFVISALLEDKPLPVLSRQQILERLESLAANPEYNLRSGAADSLISESVEVMDIDGTHLLFDMYRHANGQELSASLPLIPASDEQPNREWLLLPLEEVVIRWRELTEALDNGAFLGQRNLKHDPGITRAWWNRKWIPFLTDESGGYICLDLVPTSRGTAGQIILFEHDSPARRLLSNDLQQFLSISSDAGRDISII</sequence>
<dbReference type="EMBL" id="LR593887">
    <property type="protein sequence ID" value="VTR99546.1"/>
    <property type="molecule type" value="Genomic_DNA"/>
</dbReference>
<evidence type="ECO:0000256" key="3">
    <source>
        <dbReference type="PROSITE-ProRule" id="PRU00023"/>
    </source>
</evidence>
<dbReference type="InterPro" id="IPR018958">
    <property type="entry name" value="Knr4/Smi1-like_dom"/>
</dbReference>
<reference evidence="5" key="1">
    <citation type="submission" date="2019-04" db="EMBL/GenBank/DDBJ databases">
        <authorList>
            <consortium name="Science for Life Laboratories"/>
        </authorList>
    </citation>
    <scope>NUCLEOTIDE SEQUENCE</scope>
    <source>
        <strain evidence="5">MBLW1</strain>
    </source>
</reference>
<gene>
    <name evidence="5" type="ORF">GMBLW1_21410</name>
</gene>
<keyword evidence="2 3" id="KW-0040">ANK repeat</keyword>
<dbReference type="RefSeq" id="WP_162657066.1">
    <property type="nucleotide sequence ID" value="NZ_LR593887.1"/>
</dbReference>
<organism evidence="5">
    <name type="scientific">Tuwongella immobilis</name>
    <dbReference type="NCBI Taxonomy" id="692036"/>
    <lineage>
        <taxon>Bacteria</taxon>
        <taxon>Pseudomonadati</taxon>
        <taxon>Planctomycetota</taxon>
        <taxon>Planctomycetia</taxon>
        <taxon>Gemmatales</taxon>
        <taxon>Gemmataceae</taxon>
        <taxon>Tuwongella</taxon>
    </lineage>
</organism>
<dbReference type="InterPro" id="IPR036770">
    <property type="entry name" value="Ankyrin_rpt-contain_sf"/>
</dbReference>